<dbReference type="InterPro" id="IPR000884">
    <property type="entry name" value="TSP1_rpt"/>
</dbReference>
<dbReference type="SMART" id="SM00209">
    <property type="entry name" value="TSP1"/>
    <property type="match status" value="2"/>
</dbReference>
<organism evidence="3 4">
    <name type="scientific">Wuchereria bancrofti</name>
    <dbReference type="NCBI Taxonomy" id="6293"/>
    <lineage>
        <taxon>Eukaryota</taxon>
        <taxon>Metazoa</taxon>
        <taxon>Ecdysozoa</taxon>
        <taxon>Nematoda</taxon>
        <taxon>Chromadorea</taxon>
        <taxon>Rhabditida</taxon>
        <taxon>Spirurina</taxon>
        <taxon>Spiruromorpha</taxon>
        <taxon>Filarioidea</taxon>
        <taxon>Onchocercidae</taxon>
        <taxon>Wuchereria</taxon>
    </lineage>
</organism>
<dbReference type="AlphaFoldDB" id="A0AAF5PUG9"/>
<keyword evidence="2" id="KW-0732">Signal</keyword>
<feature type="chain" id="PRO_5042052964" description="Thrombospondin type 1 domain-containing protein" evidence="2">
    <location>
        <begin position="23"/>
        <end position="801"/>
    </location>
</feature>
<name>A0AAF5PUG9_WUCBA</name>
<feature type="signal peptide" evidence="2">
    <location>
        <begin position="1"/>
        <end position="22"/>
    </location>
</feature>
<evidence type="ECO:0000313" key="4">
    <source>
        <dbReference type="WBParaSite" id="mrna-Wban_06026"/>
    </source>
</evidence>
<evidence type="ECO:0000256" key="1">
    <source>
        <dbReference type="SAM" id="MobiDB-lite"/>
    </source>
</evidence>
<feature type="region of interest" description="Disordered" evidence="1">
    <location>
        <begin position="224"/>
        <end position="243"/>
    </location>
</feature>
<evidence type="ECO:0000313" key="3">
    <source>
        <dbReference type="Proteomes" id="UP000093561"/>
    </source>
</evidence>
<dbReference type="PROSITE" id="PS50092">
    <property type="entry name" value="TSP1"/>
    <property type="match status" value="2"/>
</dbReference>
<dbReference type="Pfam" id="PF00090">
    <property type="entry name" value="TSP_1"/>
    <property type="match status" value="2"/>
</dbReference>
<dbReference type="WBParaSite" id="mrna-Wban_06026">
    <property type="protein sequence ID" value="mrna-Wban_06026"/>
    <property type="gene ID" value="Wban_06026"/>
</dbReference>
<dbReference type="Proteomes" id="UP000093561">
    <property type="component" value="Unassembled WGS sequence"/>
</dbReference>
<reference evidence="3" key="2">
    <citation type="journal article" date="2016" name="Mol. Ecol.">
        <title>Population genomics of the filarial nematode parasite Wuchereria bancrofti from mosquitoes.</title>
        <authorList>
            <person name="Small S.T."/>
            <person name="Reimer L.J."/>
            <person name="Tisch D.J."/>
            <person name="King C.L."/>
            <person name="Christensen B.M."/>
            <person name="Siba P.M."/>
            <person name="Kazura J.W."/>
            <person name="Serre D."/>
            <person name="Zimmerman P.A."/>
        </authorList>
    </citation>
    <scope>NUCLEOTIDE SEQUENCE</scope>
    <source>
        <strain evidence="3">pt0022</strain>
    </source>
</reference>
<feature type="compositionally biased region" description="Polar residues" evidence="1">
    <location>
        <begin position="586"/>
        <end position="596"/>
    </location>
</feature>
<evidence type="ECO:0000256" key="2">
    <source>
        <dbReference type="SAM" id="SignalP"/>
    </source>
</evidence>
<reference evidence="4" key="3">
    <citation type="submission" date="2024-02" db="UniProtKB">
        <authorList>
            <consortium name="WormBaseParasite"/>
        </authorList>
    </citation>
    <scope>IDENTIFICATION</scope>
    <source>
        <strain evidence="4">pt0022</strain>
    </source>
</reference>
<proteinExistence type="predicted"/>
<sequence length="801" mass="90599">MISFLIMQLLLFTLLSLVKVFGNEVTKYPFNYRTGKLNQFVGFATPHLPPPTNGPYIYGSVWASWSAWSFCVNKVRVRVRACNTVRGFSCLGKKQEFMECDLDYTQPTMYESDYTAIDPWEEDRKEAMKQLYSHKYSSDQSQKMNSDENKMKFISRESEIRRRERVKVTTKEAHNDYQSMTQEGVLNDKQTTSTLATTRNFNTNTRTIGQSLSSSLSAAKITTDIPLSSNNNNNYQQQQQHLSESIDQIPVLASMKQSSVASESSLAQSIHRPPQISHFSHGSKLSEFDKNERSVLFTATERILIDEHENQPISSIDNDEMNTAIPSKVLVWMPPGITTWISHETTNSNNNFSNIITTTTTNNLLNSITSETFIPKMNKMSSLSSLSTTTTLTSPPTTTAMTTMMNTMKMSKVEAKIPSDYHSSISIPIAKALTSIDKSEALRHDNEFADDKLQFAFPESSMLRLKSLKIHSNPVNVKPKIPIHGISLKKFDQIGEEQQALSSFDILPEHIITDNSNLKYAPRKVSDALASTSKTYVVDQSSKILQNGNFHQASDNDRAAADKALDLLLNAMSSDDDDDENSNDNINQPTKKSLPNKNPHIKKSSNTEIKLEETNENVESLKSLKKTTEELTGEYNNKMESYWKAMNLNLVPRGPLRSTSTPTTAPTVIDQSRIFLVAMNENATSNWSEWTNWQRCFCGKQIRTRVCHYETSFLVKGCQGKSYESRQCYERDHCPTTIAPISTRTSFISTNVKSKIKKSPIHQPLSTATVQKSTDMKDRYFPTNNIRNNIGHMNDKNDKLR</sequence>
<protein>
    <recommendedName>
        <fullName evidence="5">Thrombospondin type 1 domain-containing protein</fullName>
    </recommendedName>
</protein>
<evidence type="ECO:0008006" key="5">
    <source>
        <dbReference type="Google" id="ProtNLM"/>
    </source>
</evidence>
<accession>A0AAF5PUG9</accession>
<feature type="compositionally biased region" description="Low complexity" evidence="1">
    <location>
        <begin position="230"/>
        <end position="240"/>
    </location>
</feature>
<feature type="region of interest" description="Disordered" evidence="1">
    <location>
        <begin position="573"/>
        <end position="625"/>
    </location>
</feature>
<reference evidence="3" key="1">
    <citation type="submission" date="2015-03" db="EMBL/GenBank/DDBJ databases">
        <title>Wuchereria bancrofti Genome Sequencing Papua New Guinea Strain.</title>
        <authorList>
            <person name="Small S.T."/>
            <person name="Serre D."/>
            <person name="Zimmerman P.A."/>
        </authorList>
    </citation>
    <scope>NUCLEOTIDE SEQUENCE [LARGE SCALE GENOMIC DNA]</scope>
    <source>
        <strain evidence="3">pt0022</strain>
    </source>
</reference>